<dbReference type="OMA" id="VIFMVQS"/>
<evidence type="ECO:0000313" key="2">
    <source>
        <dbReference type="Ensembl" id="ENSCSAVP00000002606.1"/>
    </source>
</evidence>
<protein>
    <recommendedName>
        <fullName evidence="1">BTB domain-containing protein</fullName>
    </recommendedName>
</protein>
<dbReference type="AlphaFoldDB" id="H2YBA8"/>
<evidence type="ECO:0000313" key="3">
    <source>
        <dbReference type="Proteomes" id="UP000007875"/>
    </source>
</evidence>
<sequence>MFVDDDLFADVVFHLDDGAIRGHKVLLSSGCDVMMAMFAGRFIESENKEVDLPDTTCESFHSILEFIYTNQLPYMDRCSTVNDIIKLANRLCLPELISRLCSIVIGIIESEEERYLDKLAITKLCDDVVMMLQISELHNAPELKQWCLYFLSVHYNDACRNIPKIMKGLPTHILTYLEEHRWPPVWFIKQRDVYEKSLHQRKEQIGRKSRK</sequence>
<dbReference type="Ensembl" id="ENSCSAVT00000002647.1">
    <property type="protein sequence ID" value="ENSCSAVP00000002606.1"/>
    <property type="gene ID" value="ENSCSAVG00000001540.1"/>
</dbReference>
<dbReference type="InParanoid" id="H2YBA8"/>
<dbReference type="Proteomes" id="UP000007875">
    <property type="component" value="Unassembled WGS sequence"/>
</dbReference>
<dbReference type="STRING" id="51511.ENSCSAVP00000002606"/>
<dbReference type="InterPro" id="IPR011333">
    <property type="entry name" value="SKP1/BTB/POZ_sf"/>
</dbReference>
<reference evidence="2" key="3">
    <citation type="submission" date="2025-09" db="UniProtKB">
        <authorList>
            <consortium name="Ensembl"/>
        </authorList>
    </citation>
    <scope>IDENTIFICATION</scope>
</reference>
<dbReference type="SUPFAM" id="SSF54695">
    <property type="entry name" value="POZ domain"/>
    <property type="match status" value="1"/>
</dbReference>
<reference evidence="3" key="1">
    <citation type="submission" date="2003-08" db="EMBL/GenBank/DDBJ databases">
        <authorList>
            <person name="Birren B."/>
            <person name="Nusbaum C."/>
            <person name="Abebe A."/>
            <person name="Abouelleil A."/>
            <person name="Adekoya E."/>
            <person name="Ait-zahra M."/>
            <person name="Allen N."/>
            <person name="Allen T."/>
            <person name="An P."/>
            <person name="Anderson M."/>
            <person name="Anderson S."/>
            <person name="Arachchi H."/>
            <person name="Armbruster J."/>
            <person name="Bachantsang P."/>
            <person name="Baldwin J."/>
            <person name="Barry A."/>
            <person name="Bayul T."/>
            <person name="Blitshsteyn B."/>
            <person name="Bloom T."/>
            <person name="Blye J."/>
            <person name="Boguslavskiy L."/>
            <person name="Borowsky M."/>
            <person name="Boukhgalter B."/>
            <person name="Brunache A."/>
            <person name="Butler J."/>
            <person name="Calixte N."/>
            <person name="Calvo S."/>
            <person name="Camarata J."/>
            <person name="Campo K."/>
            <person name="Chang J."/>
            <person name="Cheshatsang Y."/>
            <person name="Citroen M."/>
            <person name="Collymore A."/>
            <person name="Considine T."/>
            <person name="Cook A."/>
            <person name="Cooke P."/>
            <person name="Corum B."/>
            <person name="Cuomo C."/>
            <person name="David R."/>
            <person name="Dawoe T."/>
            <person name="Degray S."/>
            <person name="Dodge S."/>
            <person name="Dooley K."/>
            <person name="Dorje P."/>
            <person name="Dorjee K."/>
            <person name="Dorris L."/>
            <person name="Duffey N."/>
            <person name="Dupes A."/>
            <person name="Elkins T."/>
            <person name="Engels R."/>
            <person name="Erickson J."/>
            <person name="Farina A."/>
            <person name="Faro S."/>
            <person name="Ferreira P."/>
            <person name="Fischer H."/>
            <person name="Fitzgerald M."/>
            <person name="Foley K."/>
            <person name="Gage D."/>
            <person name="Galagan J."/>
            <person name="Gearin G."/>
            <person name="Gnerre S."/>
            <person name="Gnirke A."/>
            <person name="Goyette A."/>
            <person name="Graham J."/>
            <person name="Grandbois E."/>
            <person name="Gyaltsen K."/>
            <person name="Hafez N."/>
            <person name="Hagopian D."/>
            <person name="Hagos B."/>
            <person name="Hall J."/>
            <person name="Hatcher B."/>
            <person name="Heller A."/>
            <person name="Higgins H."/>
            <person name="Honan T."/>
            <person name="Horn A."/>
            <person name="Houde N."/>
            <person name="Hughes L."/>
            <person name="Hulme W."/>
            <person name="Husby E."/>
            <person name="Iliev I."/>
            <person name="Jaffe D."/>
            <person name="Jones C."/>
            <person name="Kamal M."/>
            <person name="Kamat A."/>
            <person name="Kamvysselis M."/>
            <person name="Karlsson E."/>
            <person name="Kells C."/>
            <person name="Kieu A."/>
            <person name="Kisner P."/>
            <person name="Kodira C."/>
            <person name="Kulbokas E."/>
            <person name="Labutti K."/>
            <person name="Lama D."/>
            <person name="Landers T."/>
            <person name="Leger J."/>
            <person name="Levine S."/>
            <person name="Lewis D."/>
            <person name="Lewis T."/>
            <person name="Lindblad-toh K."/>
            <person name="Liu X."/>
            <person name="Lokyitsang T."/>
            <person name="Lokyitsang Y."/>
            <person name="Lucien O."/>
            <person name="Lui A."/>
            <person name="Ma L.J."/>
            <person name="Mabbitt R."/>
            <person name="Macdonald J."/>
            <person name="Maclean C."/>
            <person name="Major J."/>
            <person name="Manning J."/>
            <person name="Marabella R."/>
            <person name="Maru K."/>
            <person name="Matthews C."/>
            <person name="Mauceli E."/>
            <person name="Mccarthy M."/>
            <person name="Mcdonough S."/>
            <person name="Mcghee T."/>
            <person name="Meldrim J."/>
            <person name="Meneus L."/>
            <person name="Mesirov J."/>
            <person name="Mihalev A."/>
            <person name="Mihova T."/>
            <person name="Mikkelsen T."/>
            <person name="Mlenga V."/>
            <person name="Moru K."/>
            <person name="Mozes J."/>
            <person name="Mulrain L."/>
            <person name="Munson G."/>
            <person name="Naylor J."/>
            <person name="Newes C."/>
            <person name="Nguyen C."/>
            <person name="Nguyen N."/>
            <person name="Nguyen T."/>
            <person name="Nicol R."/>
            <person name="Nielsen C."/>
            <person name="Nizzari M."/>
            <person name="Norbu C."/>
            <person name="Norbu N."/>
            <person name="O'donnell P."/>
            <person name="Okoawo O."/>
            <person name="O'leary S."/>
            <person name="Omotosho B."/>
            <person name="O'neill K."/>
            <person name="Osman S."/>
            <person name="Parker S."/>
            <person name="Perrin D."/>
            <person name="Phunkhang P."/>
            <person name="Piqani B."/>
            <person name="Purcell S."/>
            <person name="Rachupka T."/>
            <person name="Ramasamy U."/>
            <person name="Rameau R."/>
            <person name="Ray V."/>
            <person name="Raymond C."/>
            <person name="Retta R."/>
            <person name="Richardson S."/>
            <person name="Rise C."/>
            <person name="Rodriguez J."/>
            <person name="Rogers J."/>
            <person name="Rogov P."/>
            <person name="Rutman M."/>
            <person name="Schupbach R."/>
            <person name="Seaman C."/>
            <person name="Settipalli S."/>
            <person name="Sharpe T."/>
            <person name="Sheridan J."/>
            <person name="Sherpa N."/>
            <person name="Shi J."/>
            <person name="Smirnov S."/>
            <person name="Smith C."/>
            <person name="Sougnez C."/>
            <person name="Spencer B."/>
            <person name="Stalker J."/>
            <person name="Stange-thomann N."/>
            <person name="Stavropoulos S."/>
            <person name="Stetson K."/>
            <person name="Stone C."/>
            <person name="Stone S."/>
            <person name="Stubbs M."/>
            <person name="Talamas J."/>
            <person name="Tchuinga P."/>
            <person name="Tenzing P."/>
            <person name="Tesfaye S."/>
            <person name="Theodore J."/>
            <person name="Thoulutsang Y."/>
            <person name="Topham K."/>
            <person name="Towey S."/>
            <person name="Tsamla T."/>
            <person name="Tsomo N."/>
            <person name="Vallee D."/>
            <person name="Vassiliev H."/>
            <person name="Venkataraman V."/>
            <person name="Vinson J."/>
            <person name="Vo A."/>
            <person name="Wade C."/>
            <person name="Wang S."/>
            <person name="Wangchuk T."/>
            <person name="Wangdi T."/>
            <person name="Whittaker C."/>
            <person name="Wilkinson J."/>
            <person name="Wu Y."/>
            <person name="Wyman D."/>
            <person name="Yadav S."/>
            <person name="Yang S."/>
            <person name="Yang X."/>
            <person name="Yeager S."/>
            <person name="Yee E."/>
            <person name="Young G."/>
            <person name="Zainoun J."/>
            <person name="Zembeck L."/>
            <person name="Zimmer A."/>
            <person name="Zody M."/>
            <person name="Lander E."/>
        </authorList>
    </citation>
    <scope>NUCLEOTIDE SEQUENCE [LARGE SCALE GENOMIC DNA]</scope>
</reference>
<reference evidence="2" key="2">
    <citation type="submission" date="2025-08" db="UniProtKB">
        <authorList>
            <consortium name="Ensembl"/>
        </authorList>
    </citation>
    <scope>IDENTIFICATION</scope>
</reference>
<dbReference type="GeneTree" id="ENSGT00940000166179"/>
<dbReference type="PROSITE" id="PS50097">
    <property type="entry name" value="BTB"/>
    <property type="match status" value="1"/>
</dbReference>
<dbReference type="eggNOG" id="KOG0393">
    <property type="taxonomic scope" value="Eukaryota"/>
</dbReference>
<dbReference type="CDD" id="cd18499">
    <property type="entry name" value="BACK_RHOBTB"/>
    <property type="match status" value="1"/>
</dbReference>
<accession>H2YBA8</accession>
<organism evidence="2 3">
    <name type="scientific">Ciona savignyi</name>
    <name type="common">Pacific transparent sea squirt</name>
    <dbReference type="NCBI Taxonomy" id="51511"/>
    <lineage>
        <taxon>Eukaryota</taxon>
        <taxon>Metazoa</taxon>
        <taxon>Chordata</taxon>
        <taxon>Tunicata</taxon>
        <taxon>Ascidiacea</taxon>
        <taxon>Phlebobranchia</taxon>
        <taxon>Cionidae</taxon>
        <taxon>Ciona</taxon>
    </lineage>
</organism>
<keyword evidence="3" id="KW-1185">Reference proteome</keyword>
<proteinExistence type="predicted"/>
<feature type="domain" description="BTB" evidence="1">
    <location>
        <begin position="9"/>
        <end position="76"/>
    </location>
</feature>
<dbReference type="PANTHER" id="PTHR24413">
    <property type="entry name" value="SPECKLE-TYPE POZ PROTEIN"/>
    <property type="match status" value="1"/>
</dbReference>
<dbReference type="HOGENOM" id="CLU_1437605_0_0_1"/>
<dbReference type="Gene3D" id="3.30.710.10">
    <property type="entry name" value="Potassium Channel Kv1.1, Chain A"/>
    <property type="match status" value="1"/>
</dbReference>
<evidence type="ECO:0000259" key="1">
    <source>
        <dbReference type="PROSITE" id="PS50097"/>
    </source>
</evidence>
<dbReference type="Pfam" id="PF00651">
    <property type="entry name" value="BTB"/>
    <property type="match status" value="1"/>
</dbReference>
<dbReference type="InterPro" id="IPR000210">
    <property type="entry name" value="BTB/POZ_dom"/>
</dbReference>
<dbReference type="SMART" id="SM00225">
    <property type="entry name" value="BTB"/>
    <property type="match status" value="1"/>
</dbReference>
<name>H2YBA8_CIOSA</name>